<name>A0A6S6RVQ0_9GAMM</name>
<organism evidence="5 6">
    <name type="scientific">Candidatus Portiera aleyrodidarum</name>
    <name type="common">primary endosymbiont of Bemisia tabaci</name>
    <dbReference type="NCBI Taxonomy" id="91844"/>
    <lineage>
        <taxon>Bacteria</taxon>
        <taxon>Pseudomonadati</taxon>
        <taxon>Pseudomonadota</taxon>
        <taxon>Gammaproteobacteria</taxon>
        <taxon>Candidatus Johnevansiales</taxon>
        <taxon>Candidatus Johnevansiaceae</taxon>
        <taxon>Candidatus Portiera</taxon>
    </lineage>
</organism>
<comment type="function">
    <text evidence="3">Part of a sulfur-relay system.</text>
</comment>
<keyword evidence="2" id="KW-0963">Cytoplasm</keyword>
<gene>
    <name evidence="5" type="primary">tusE</name>
    <name evidence="5" type="ORF">SISI_0056</name>
</gene>
<dbReference type="NCBIfam" id="TIGR03342">
    <property type="entry name" value="dsrC_tusE_dsvC"/>
    <property type="match status" value="1"/>
</dbReference>
<dbReference type="Gene3D" id="1.10.10.370">
    <property type="entry name" value="DsrC-like protein, C-terminal domain"/>
    <property type="match status" value="1"/>
</dbReference>
<dbReference type="InterPro" id="IPR042072">
    <property type="entry name" value="DsrC-like_C"/>
</dbReference>
<protein>
    <recommendedName>
        <fullName evidence="3">Sulfurtransferase</fullName>
        <ecNumber evidence="3">2.8.1.-</ecNumber>
    </recommendedName>
</protein>
<dbReference type="PANTHER" id="PTHR37010:SF1">
    <property type="entry name" value="SULFURTRANSFERASE TUSE"/>
    <property type="match status" value="1"/>
</dbReference>
<reference evidence="5 6" key="1">
    <citation type="submission" date="2019-12" db="EMBL/GenBank/DDBJ databases">
        <authorList>
            <person name="Santos-Garcia D."/>
            <person name="Santos-Garcia D."/>
            <person name="Santos-Garcia D."/>
        </authorList>
    </citation>
    <scope>NUCLEOTIDE SEQUENCE [LARGE SCALE GENOMIC DNA]</scope>
    <source>
        <strain evidence="5">SiSi</strain>
    </source>
</reference>
<dbReference type="RefSeq" id="WP_183042926.1">
    <property type="nucleotide sequence ID" value="NZ_CACTJB010000001.1"/>
</dbReference>
<evidence type="ECO:0000256" key="1">
    <source>
        <dbReference type="ARBA" id="ARBA00004496"/>
    </source>
</evidence>
<proteinExistence type="inferred from homology"/>
<dbReference type="GO" id="GO:0005737">
    <property type="term" value="C:cytoplasm"/>
    <property type="evidence" value="ECO:0007669"/>
    <property type="project" value="UniProtKB-SubCell"/>
</dbReference>
<dbReference type="PANTHER" id="PTHR37010">
    <property type="entry name" value="SULFURTRANSFERASE TUSE"/>
    <property type="match status" value="1"/>
</dbReference>
<dbReference type="EMBL" id="CACTJB010000001">
    <property type="protein sequence ID" value="CAA3704518.1"/>
    <property type="molecule type" value="Genomic_DNA"/>
</dbReference>
<dbReference type="AlphaFoldDB" id="A0A6S6RVQ0"/>
<comment type="caution">
    <text evidence="5">The sequence shown here is derived from an EMBL/GenBank/DDBJ whole genome shotgun (WGS) entry which is preliminary data.</text>
</comment>
<evidence type="ECO:0000256" key="3">
    <source>
        <dbReference type="PIRNR" id="PIRNR006223"/>
    </source>
</evidence>
<evidence type="ECO:0000313" key="6">
    <source>
        <dbReference type="Proteomes" id="UP000560980"/>
    </source>
</evidence>
<comment type="subcellular location">
    <subcellularLocation>
        <location evidence="1">Cytoplasm</location>
    </subcellularLocation>
</comment>
<dbReference type="SUPFAM" id="SSF69721">
    <property type="entry name" value="DsrC, the gamma subunit of dissimilatory sulfite reductase"/>
    <property type="match status" value="1"/>
</dbReference>
<evidence type="ECO:0000256" key="2">
    <source>
        <dbReference type="ARBA" id="ARBA00022490"/>
    </source>
</evidence>
<dbReference type="InterPro" id="IPR025526">
    <property type="entry name" value="DsrC-like_dom_sf"/>
</dbReference>
<dbReference type="GO" id="GO:0002143">
    <property type="term" value="P:tRNA wobble position uridine thiolation"/>
    <property type="evidence" value="ECO:0007669"/>
    <property type="project" value="TreeGrafter"/>
</dbReference>
<sequence length="100" mass="11667">MKMKMKMKPSVGHFLAYKEGRIHNHCHWEIILLLRKFYCKYKISPTMLPLINELKYLSYKKGNSMYLLNLFNSLSLESPAMVAVRLAGLPKPKYCNAVVM</sequence>
<dbReference type="Proteomes" id="UP000560980">
    <property type="component" value="Unassembled WGS sequence"/>
</dbReference>
<dbReference type="PIRSF" id="PIRSF006223">
    <property type="entry name" value="DsrC_TusE"/>
    <property type="match status" value="1"/>
</dbReference>
<feature type="active site" description="Cysteine persulfide intermediate" evidence="4">
    <location>
        <position position="95"/>
    </location>
</feature>
<evidence type="ECO:0000313" key="5">
    <source>
        <dbReference type="EMBL" id="CAA3704518.1"/>
    </source>
</evidence>
<comment type="similarity">
    <text evidence="3">Belongs to the dsrC/tusE family.</text>
</comment>
<accession>A0A6S6RVQ0</accession>
<dbReference type="InterPro" id="IPR007453">
    <property type="entry name" value="DsrC/TusE"/>
</dbReference>
<dbReference type="GO" id="GO:0016740">
    <property type="term" value="F:transferase activity"/>
    <property type="evidence" value="ECO:0007669"/>
    <property type="project" value="UniProtKB-KW"/>
</dbReference>
<keyword evidence="3 5" id="KW-0808">Transferase</keyword>
<dbReference type="Pfam" id="PF04358">
    <property type="entry name" value="DsrC"/>
    <property type="match status" value="1"/>
</dbReference>
<dbReference type="EC" id="2.8.1.-" evidence="3"/>
<dbReference type="GO" id="GO:0097163">
    <property type="term" value="F:sulfur carrier activity"/>
    <property type="evidence" value="ECO:0007669"/>
    <property type="project" value="TreeGrafter"/>
</dbReference>
<evidence type="ECO:0000256" key="4">
    <source>
        <dbReference type="PIRSR" id="PIRSR006223-50"/>
    </source>
</evidence>